<evidence type="ECO:0000256" key="6">
    <source>
        <dbReference type="ARBA" id="ARBA00022989"/>
    </source>
</evidence>
<dbReference type="eggNOG" id="ENOG502T2DU">
    <property type="taxonomic scope" value="Eukaryota"/>
</dbReference>
<evidence type="ECO:0000256" key="5">
    <source>
        <dbReference type="ARBA" id="ARBA00022725"/>
    </source>
</evidence>
<dbReference type="PANTHER" id="PTHR21137:SF35">
    <property type="entry name" value="ODORANT RECEPTOR 19A-RELATED"/>
    <property type="match status" value="1"/>
</dbReference>
<dbReference type="PANTHER" id="PTHR21137">
    <property type="entry name" value="ODORANT RECEPTOR"/>
    <property type="match status" value="1"/>
</dbReference>
<dbReference type="InterPro" id="IPR004117">
    <property type="entry name" value="7tm6_olfct_rcpt"/>
</dbReference>
<evidence type="ECO:0000256" key="3">
    <source>
        <dbReference type="ARBA" id="ARBA00022606"/>
    </source>
</evidence>
<dbReference type="InParanoid" id="A0A067RNK2"/>
<comment type="caution">
    <text evidence="10">Lacks conserved residue(s) required for the propagation of feature annotation.</text>
</comment>
<keyword evidence="6 10" id="KW-1133">Transmembrane helix</keyword>
<evidence type="ECO:0000256" key="7">
    <source>
        <dbReference type="ARBA" id="ARBA00023136"/>
    </source>
</evidence>
<evidence type="ECO:0000256" key="9">
    <source>
        <dbReference type="ARBA" id="ARBA00023224"/>
    </source>
</evidence>
<protein>
    <recommendedName>
        <fullName evidence="10">Odorant receptor</fullName>
    </recommendedName>
</protein>
<feature type="transmembrane region" description="Helical" evidence="10">
    <location>
        <begin position="184"/>
        <end position="209"/>
    </location>
</feature>
<evidence type="ECO:0000256" key="1">
    <source>
        <dbReference type="ARBA" id="ARBA00004651"/>
    </source>
</evidence>
<keyword evidence="8 10" id="KW-0675">Receptor</keyword>
<comment type="similarity">
    <text evidence="10">Belongs to the insect chemoreceptor superfamily. Heteromeric odorant receptor channel (TC 1.A.69) family.</text>
</comment>
<feature type="transmembrane region" description="Helical" evidence="10">
    <location>
        <begin position="71"/>
        <end position="90"/>
    </location>
</feature>
<dbReference type="GO" id="GO:0004984">
    <property type="term" value="F:olfactory receptor activity"/>
    <property type="evidence" value="ECO:0007669"/>
    <property type="project" value="InterPro"/>
</dbReference>
<dbReference type="Pfam" id="PF02949">
    <property type="entry name" value="7tm_6"/>
    <property type="match status" value="1"/>
</dbReference>
<dbReference type="GO" id="GO:0005549">
    <property type="term" value="F:odorant binding"/>
    <property type="evidence" value="ECO:0007669"/>
    <property type="project" value="InterPro"/>
</dbReference>
<dbReference type="FunCoup" id="A0A067RNK2">
    <property type="interactions" value="98"/>
</dbReference>
<evidence type="ECO:0000256" key="2">
    <source>
        <dbReference type="ARBA" id="ARBA00022475"/>
    </source>
</evidence>
<feature type="transmembrane region" description="Helical" evidence="10">
    <location>
        <begin position="41"/>
        <end position="59"/>
    </location>
</feature>
<feature type="transmembrane region" description="Helical" evidence="10">
    <location>
        <begin position="293"/>
        <end position="311"/>
    </location>
</feature>
<organism evidence="11 12">
    <name type="scientific">Zootermopsis nevadensis</name>
    <name type="common">Dampwood termite</name>
    <dbReference type="NCBI Taxonomy" id="136037"/>
    <lineage>
        <taxon>Eukaryota</taxon>
        <taxon>Metazoa</taxon>
        <taxon>Ecdysozoa</taxon>
        <taxon>Arthropoda</taxon>
        <taxon>Hexapoda</taxon>
        <taxon>Insecta</taxon>
        <taxon>Pterygota</taxon>
        <taxon>Neoptera</taxon>
        <taxon>Polyneoptera</taxon>
        <taxon>Dictyoptera</taxon>
        <taxon>Blattodea</taxon>
        <taxon>Blattoidea</taxon>
        <taxon>Termitoidae</taxon>
        <taxon>Termopsidae</taxon>
        <taxon>Zootermopsis</taxon>
    </lineage>
</organism>
<sequence length="398" mass="45714">MENSTLNAGDITERRFSLLFFFLRLVGIPVNRKTSSCYRSLYNTVFSICMYNLYLEFTMDFITSKDLDNGIVKIRFFLGTTVVMWMHLYLRIRKSAFEGLFALTESFRWEDQPETDPDTKVLTMAGLITRIQRYMLCAIIFINGYHITSTIIIRAKHYFLMFETWHPFDNSSMLVLQITNISEIFGSLAIITTLMTFTCLYGVMVCVACSQLEKLRAALLDIKQETSEHEGTFSRMQDQLNACIRHHQEIKRFMQEIEDVFNPCFCGLFLIILITLCCLAFSGVMSWGHPADVIQAVIAYFALLLSVFIFCRLGTELTAQAESVGDSAWGCDWVGTPVHFQRCLAFVIATAQKEFTLTAGKFVPVSNTTMMNMMNQSVSFFMFLLQMKYRNDGTTHEK</sequence>
<feature type="transmembrane region" description="Helical" evidence="10">
    <location>
        <begin position="134"/>
        <end position="153"/>
    </location>
</feature>
<keyword evidence="12" id="KW-1185">Reference proteome</keyword>
<keyword evidence="9 10" id="KW-0807">Transducer</keyword>
<evidence type="ECO:0000313" key="12">
    <source>
        <dbReference type="Proteomes" id="UP000027135"/>
    </source>
</evidence>
<comment type="subcellular location">
    <subcellularLocation>
        <location evidence="1 10">Cell membrane</location>
        <topology evidence="1 10">Multi-pass membrane protein</topology>
    </subcellularLocation>
</comment>
<dbReference type="Proteomes" id="UP000027135">
    <property type="component" value="Unassembled WGS sequence"/>
</dbReference>
<name>A0A067RNK2_ZOONE</name>
<accession>A0A067RNK2</accession>
<evidence type="ECO:0000256" key="4">
    <source>
        <dbReference type="ARBA" id="ARBA00022692"/>
    </source>
</evidence>
<keyword evidence="4 10" id="KW-0812">Transmembrane</keyword>
<proteinExistence type="inferred from homology"/>
<reference evidence="11 12" key="1">
    <citation type="journal article" date="2014" name="Nat. Commun.">
        <title>Molecular traces of alternative social organization in a termite genome.</title>
        <authorList>
            <person name="Terrapon N."/>
            <person name="Li C."/>
            <person name="Robertson H.M."/>
            <person name="Ji L."/>
            <person name="Meng X."/>
            <person name="Booth W."/>
            <person name="Chen Z."/>
            <person name="Childers C.P."/>
            <person name="Glastad K.M."/>
            <person name="Gokhale K."/>
            <person name="Gowin J."/>
            <person name="Gronenberg W."/>
            <person name="Hermansen R.A."/>
            <person name="Hu H."/>
            <person name="Hunt B.G."/>
            <person name="Huylmans A.K."/>
            <person name="Khalil S.M."/>
            <person name="Mitchell R.D."/>
            <person name="Munoz-Torres M.C."/>
            <person name="Mustard J.A."/>
            <person name="Pan H."/>
            <person name="Reese J.T."/>
            <person name="Scharf M.E."/>
            <person name="Sun F."/>
            <person name="Vogel H."/>
            <person name="Xiao J."/>
            <person name="Yang W."/>
            <person name="Yang Z."/>
            <person name="Yang Z."/>
            <person name="Zhou J."/>
            <person name="Zhu J."/>
            <person name="Brent C.S."/>
            <person name="Elsik C.G."/>
            <person name="Goodisman M.A."/>
            <person name="Liberles D.A."/>
            <person name="Roe R.M."/>
            <person name="Vargo E.L."/>
            <person name="Vilcinskas A."/>
            <person name="Wang J."/>
            <person name="Bornberg-Bauer E."/>
            <person name="Korb J."/>
            <person name="Zhang G."/>
            <person name="Liebig J."/>
        </authorList>
    </citation>
    <scope>NUCLEOTIDE SEQUENCE [LARGE SCALE GENOMIC DNA]</scope>
    <source>
        <tissue evidence="11">Whole organism</tissue>
    </source>
</reference>
<keyword evidence="3 10" id="KW-0716">Sensory transduction</keyword>
<evidence type="ECO:0000256" key="10">
    <source>
        <dbReference type="RuleBase" id="RU351113"/>
    </source>
</evidence>
<feature type="transmembrane region" description="Helical" evidence="10">
    <location>
        <begin position="260"/>
        <end position="287"/>
    </location>
</feature>
<dbReference type="OrthoDB" id="6604226at2759"/>
<dbReference type="GO" id="GO:0007165">
    <property type="term" value="P:signal transduction"/>
    <property type="evidence" value="ECO:0007669"/>
    <property type="project" value="UniProtKB-KW"/>
</dbReference>
<gene>
    <name evidence="11" type="ORF">L798_03945</name>
</gene>
<dbReference type="OMA" id="ICAFWAF"/>
<dbReference type="AlphaFoldDB" id="A0A067RNK2"/>
<keyword evidence="5 10" id="KW-0552">Olfaction</keyword>
<dbReference type="GO" id="GO:0005886">
    <property type="term" value="C:plasma membrane"/>
    <property type="evidence" value="ECO:0007669"/>
    <property type="project" value="UniProtKB-SubCell"/>
</dbReference>
<evidence type="ECO:0000313" key="11">
    <source>
        <dbReference type="EMBL" id="KDR21314.1"/>
    </source>
</evidence>
<dbReference type="EMBL" id="KK852561">
    <property type="protein sequence ID" value="KDR21314.1"/>
    <property type="molecule type" value="Genomic_DNA"/>
</dbReference>
<keyword evidence="2" id="KW-1003">Cell membrane</keyword>
<keyword evidence="7 10" id="KW-0472">Membrane</keyword>
<evidence type="ECO:0000256" key="8">
    <source>
        <dbReference type="ARBA" id="ARBA00023170"/>
    </source>
</evidence>